<dbReference type="AlphaFoldDB" id="A0A9J7GJ76"/>
<dbReference type="Gene3D" id="2.60.40.10">
    <property type="entry name" value="Immunoglobulins"/>
    <property type="match status" value="4"/>
</dbReference>
<comment type="similarity">
    <text evidence="4">Belongs to the immunoglobulin superfamily. CEA family.</text>
</comment>
<keyword evidence="1" id="KW-0732">Signal</keyword>
<dbReference type="PANTHER" id="PTHR44427">
    <property type="entry name" value="CARCINOEMBRYONIC ANTIGEN-RELATED CELL ADHESION MOLECULE 19"/>
    <property type="match status" value="1"/>
</dbReference>
<evidence type="ECO:0000259" key="5">
    <source>
        <dbReference type="PROSITE" id="PS50835"/>
    </source>
</evidence>
<dbReference type="OrthoDB" id="6353782at2759"/>
<evidence type="ECO:0000313" key="6">
    <source>
        <dbReference type="Proteomes" id="UP001108280"/>
    </source>
</evidence>
<dbReference type="RefSeq" id="XP_027287154.2">
    <property type="nucleotide sequence ID" value="XM_027431353.2"/>
</dbReference>
<dbReference type="FunFam" id="2.60.40.10:FF:000244">
    <property type="entry name" value="carcinoembryonic antigen-related cell adhesion molecule 16"/>
    <property type="match status" value="1"/>
</dbReference>
<dbReference type="GeneID" id="100770986"/>
<dbReference type="SMART" id="SM00408">
    <property type="entry name" value="IGc2"/>
    <property type="match status" value="1"/>
</dbReference>
<reference evidence="6" key="2">
    <citation type="journal article" date="2020" name="Biotechnol. Bioeng.">
        <title>Chromosome-scale scaffolds for the Chinese hamster reference genome assembly to facilitate the study of the CHO epigenome.</title>
        <authorList>
            <person name="Hilliard W."/>
            <person name="MacDonald M."/>
            <person name="Lee K.H."/>
        </authorList>
    </citation>
    <scope>NUCLEOTIDE SEQUENCE [LARGE SCALE GENOMIC DNA]</scope>
    <source>
        <strain evidence="6">17A/GY</strain>
    </source>
</reference>
<dbReference type="InterPro" id="IPR003598">
    <property type="entry name" value="Ig_sub2"/>
</dbReference>
<dbReference type="KEGG" id="cge:100770986"/>
<dbReference type="InterPro" id="IPR036179">
    <property type="entry name" value="Ig-like_dom_sf"/>
</dbReference>
<dbReference type="Pfam" id="PF00047">
    <property type="entry name" value="ig"/>
    <property type="match status" value="1"/>
</dbReference>
<feature type="domain" description="Ig-like" evidence="5">
    <location>
        <begin position="383"/>
        <end position="471"/>
    </location>
</feature>
<dbReference type="InterPro" id="IPR007110">
    <property type="entry name" value="Ig-like_dom"/>
</dbReference>
<dbReference type="PANTHER" id="PTHR44427:SF1">
    <property type="entry name" value="CARCINOEMBRYONIC ANTIGEN-RELATED CELL ADHESION MOLECULE 1"/>
    <property type="match status" value="1"/>
</dbReference>
<gene>
    <name evidence="7" type="primary">LOC100770986</name>
</gene>
<dbReference type="PROSITE" id="PS50835">
    <property type="entry name" value="IG_LIKE"/>
    <property type="match status" value="1"/>
</dbReference>
<reference evidence="6" key="1">
    <citation type="journal article" date="2018" name="Biotechnol. Bioeng.">
        <title>A reference genome of the Chinese hamster based on a hybrid assembly strategy.</title>
        <authorList>
            <person name="Rupp O."/>
            <person name="MacDonald M.L."/>
            <person name="Li S."/>
            <person name="Dhiman H."/>
            <person name="Polson S."/>
            <person name="Griep S."/>
            <person name="Heffner K."/>
            <person name="Hernandez I."/>
            <person name="Brinkrolf K."/>
            <person name="Jadhav V."/>
            <person name="Samoudi M."/>
            <person name="Hao H."/>
            <person name="Kingham B."/>
            <person name="Goesmann A."/>
            <person name="Betenbaugh M.J."/>
            <person name="Lewis N.E."/>
            <person name="Borth N."/>
            <person name="Lee K.H."/>
        </authorList>
    </citation>
    <scope>NUCLEOTIDE SEQUENCE [LARGE SCALE GENOMIC DNA]</scope>
    <source>
        <strain evidence="6">17A/GY</strain>
    </source>
</reference>
<dbReference type="Pfam" id="PF07686">
    <property type="entry name" value="V-set"/>
    <property type="match status" value="2"/>
</dbReference>
<keyword evidence="7" id="KW-0635">Pregnancy</keyword>
<dbReference type="CDD" id="cd05774">
    <property type="entry name" value="IgV_CEACAM_D1"/>
    <property type="match status" value="3"/>
</dbReference>
<dbReference type="InterPro" id="IPR003599">
    <property type="entry name" value="Ig_sub"/>
</dbReference>
<dbReference type="Proteomes" id="UP001108280">
    <property type="component" value="Chromosome 9"/>
</dbReference>
<dbReference type="InterPro" id="IPR013106">
    <property type="entry name" value="Ig_V-set"/>
</dbReference>
<evidence type="ECO:0000256" key="1">
    <source>
        <dbReference type="ARBA" id="ARBA00022729"/>
    </source>
</evidence>
<dbReference type="InterPro" id="IPR013783">
    <property type="entry name" value="Ig-like_fold"/>
</dbReference>
<name>A0A9J7GJ76_CRIGR</name>
<evidence type="ECO:0000256" key="2">
    <source>
        <dbReference type="ARBA" id="ARBA00023180"/>
    </source>
</evidence>
<keyword evidence="2" id="KW-0325">Glycoprotein</keyword>
<dbReference type="InterPro" id="IPR013151">
    <property type="entry name" value="Immunoglobulin_dom"/>
</dbReference>
<dbReference type="GO" id="GO:0007565">
    <property type="term" value="P:female pregnancy"/>
    <property type="evidence" value="ECO:0007669"/>
    <property type="project" value="UniProtKB-KW"/>
</dbReference>
<evidence type="ECO:0000313" key="7">
    <source>
        <dbReference type="RefSeq" id="XP_027287154.2"/>
    </source>
</evidence>
<evidence type="ECO:0000256" key="3">
    <source>
        <dbReference type="ARBA" id="ARBA00023319"/>
    </source>
</evidence>
<dbReference type="GO" id="GO:1990782">
    <property type="term" value="F:protein tyrosine kinase binding"/>
    <property type="evidence" value="ECO:0007669"/>
    <property type="project" value="TreeGrafter"/>
</dbReference>
<evidence type="ECO:0000256" key="4">
    <source>
        <dbReference type="ARBA" id="ARBA00038222"/>
    </source>
</evidence>
<sequence length="499" mass="55997">MALSSVLLYKGYTLWQGLLLTASLLTCWHLSTTAKVTIESVPSPVIEGENVLFSAKNLPENLLAFAWYKRVKSMRFGIGLFSLTSNLSATGPGYSGRETLYRNGSLWLTNVTTKDKGFYTLRTINRSGKVVSTTRMFLRVYSSLFTCGRPHPSALPTIELVPPNFPEGENVLLLAHNLPTNLKALFWYKGVTALRKFEIARHIRAPDLSVQGPAHSGREALFRNGSLMFYNVLWKDNGFYTLRILTTDLKTEIAHVQLQIDTTLSTCCRDLTSAQVTIESKPRYVAEGGSVLLLVHNLPEDLQAFFWYKSVYRTDIFKIAEYSSAIKSTIWGLAHSQRELVYTNGSLLLQNVTNEDAGLYMLETLNRDSKIEKAFVQLHVKKPVTQPFVRLSDTTVTVQSSVVLTCFSADPGISTHWILNKKSLQLTERMKLSKTKCQLTIDPVRREDAGEYKCEVSNPVSSKMSLPVRLTVRKKLLLSSHTIAEWGTSSSKGYKVEKS</sequence>
<dbReference type="GO" id="GO:0007165">
    <property type="term" value="P:signal transduction"/>
    <property type="evidence" value="ECO:0007669"/>
    <property type="project" value="TreeGrafter"/>
</dbReference>
<organism evidence="6 7">
    <name type="scientific">Cricetulus griseus</name>
    <name type="common">Chinese hamster</name>
    <name type="synonym">Cricetulus barabensis griseus</name>
    <dbReference type="NCBI Taxonomy" id="10029"/>
    <lineage>
        <taxon>Eukaryota</taxon>
        <taxon>Metazoa</taxon>
        <taxon>Chordata</taxon>
        <taxon>Craniata</taxon>
        <taxon>Vertebrata</taxon>
        <taxon>Euteleostomi</taxon>
        <taxon>Mammalia</taxon>
        <taxon>Eutheria</taxon>
        <taxon>Euarchontoglires</taxon>
        <taxon>Glires</taxon>
        <taxon>Rodentia</taxon>
        <taxon>Myomorpha</taxon>
        <taxon>Muroidea</taxon>
        <taxon>Cricetidae</taxon>
        <taxon>Cricetinae</taxon>
        <taxon>Cricetulus</taxon>
    </lineage>
</organism>
<dbReference type="CDD" id="cd05740">
    <property type="entry name" value="IgI_hCEACAM_2_4_6_like"/>
    <property type="match status" value="1"/>
</dbReference>
<keyword evidence="6" id="KW-1185">Reference proteome</keyword>
<dbReference type="GO" id="GO:0009986">
    <property type="term" value="C:cell surface"/>
    <property type="evidence" value="ECO:0007669"/>
    <property type="project" value="TreeGrafter"/>
</dbReference>
<dbReference type="FunFam" id="2.60.40.10:FF:000340">
    <property type="entry name" value="Carcinoembryonic antigen-related cell adhesion molecule 1"/>
    <property type="match status" value="1"/>
</dbReference>
<dbReference type="SUPFAM" id="SSF48726">
    <property type="entry name" value="Immunoglobulin"/>
    <property type="match status" value="4"/>
</dbReference>
<dbReference type="InterPro" id="IPR050831">
    <property type="entry name" value="CEA_cell_adhesion"/>
</dbReference>
<proteinExistence type="inferred from homology"/>
<accession>A0A9J7GJ76</accession>
<keyword evidence="3" id="KW-0393">Immunoglobulin domain</keyword>
<protein>
    <submittedName>
        <fullName evidence="7">Pregnancy-specific glycoprotein 22 isoform X2</fullName>
    </submittedName>
</protein>
<dbReference type="GO" id="GO:0005886">
    <property type="term" value="C:plasma membrane"/>
    <property type="evidence" value="ECO:0007669"/>
    <property type="project" value="TreeGrafter"/>
</dbReference>
<dbReference type="SMART" id="SM00409">
    <property type="entry name" value="IG"/>
    <property type="match status" value="4"/>
</dbReference>
<reference evidence="7" key="3">
    <citation type="submission" date="2025-08" db="UniProtKB">
        <authorList>
            <consortium name="RefSeq"/>
        </authorList>
    </citation>
    <scope>IDENTIFICATION</scope>
    <source>
        <strain evidence="7">17A/GY</strain>
        <tissue evidence="7">Liver</tissue>
    </source>
</reference>
<dbReference type="GO" id="GO:0002682">
    <property type="term" value="P:regulation of immune system process"/>
    <property type="evidence" value="ECO:0007669"/>
    <property type="project" value="TreeGrafter"/>
</dbReference>